<evidence type="ECO:0000256" key="1">
    <source>
        <dbReference type="ARBA" id="ARBA00022801"/>
    </source>
</evidence>
<keyword evidence="1" id="KW-0378">Hydrolase</keyword>
<dbReference type="NCBIfam" id="TIGR02274">
    <property type="entry name" value="dCTP_deam"/>
    <property type="match status" value="1"/>
</dbReference>
<reference evidence="3 4" key="1">
    <citation type="journal article" date="2015" name="Nature">
        <title>rRNA introns, odd ribosomes, and small enigmatic genomes across a large radiation of phyla.</title>
        <authorList>
            <person name="Brown C.T."/>
            <person name="Hug L.A."/>
            <person name="Thomas B.C."/>
            <person name="Sharon I."/>
            <person name="Castelle C.J."/>
            <person name="Singh A."/>
            <person name="Wilkins M.J."/>
            <person name="Williams K.H."/>
            <person name="Banfield J.F."/>
        </authorList>
    </citation>
    <scope>NUCLEOTIDE SEQUENCE [LARGE SCALE GENOMIC DNA]</scope>
</reference>
<comment type="caution">
    <text evidence="3">The sequence shown here is derived from an EMBL/GenBank/DDBJ whole genome shotgun (WGS) entry which is preliminary data.</text>
</comment>
<proteinExistence type="predicted"/>
<dbReference type="InterPro" id="IPR033704">
    <property type="entry name" value="dUTPase_trimeric"/>
</dbReference>
<dbReference type="CDD" id="cd07557">
    <property type="entry name" value="trimeric_dUTPase"/>
    <property type="match status" value="1"/>
</dbReference>
<dbReference type="PANTHER" id="PTHR42680">
    <property type="entry name" value="DCTP DEAMINASE"/>
    <property type="match status" value="1"/>
</dbReference>
<dbReference type="InterPro" id="IPR011962">
    <property type="entry name" value="dCTP_deaminase"/>
</dbReference>
<sequence>MILSDRDFKKRLTTLERVGLKPYFLEEVARGKIPRKLELALKKGKIIIDPLPPTSALDADTIDLRFGTEIEIADTILEVVKIDGRRVIRRLTRDYRNNNINLLEKTRKVSIEDEHRIKFTIDHDETVELQPGMLALAHTLEIICVPYDIQMELNDKSRLARDGMTSHVSSPIFHAGWVGHAVLEVINISQKNFNIYPGLPFAAASFRQLSSPAQVPYIMKKGARYSGQR</sequence>
<evidence type="ECO:0000313" key="3">
    <source>
        <dbReference type="EMBL" id="KKT63756.1"/>
    </source>
</evidence>
<dbReference type="Proteomes" id="UP000033945">
    <property type="component" value="Unassembled WGS sequence"/>
</dbReference>
<organism evidence="3 4">
    <name type="scientific">Candidatus Giovannonibacteria bacterium GW2011_GWA2_44_26</name>
    <dbReference type="NCBI Taxonomy" id="1618648"/>
    <lineage>
        <taxon>Bacteria</taxon>
        <taxon>Candidatus Giovannoniibacteriota</taxon>
    </lineage>
</organism>
<dbReference type="Pfam" id="PF22769">
    <property type="entry name" value="DCD"/>
    <property type="match status" value="1"/>
</dbReference>
<protein>
    <submittedName>
        <fullName evidence="3">Deoxycytidine triphosphate deaminase</fullName>
    </submittedName>
</protein>
<dbReference type="AlphaFoldDB" id="A0A0G1IWJ8"/>
<dbReference type="EMBL" id="LCIT01000001">
    <property type="protein sequence ID" value="KKT63756.1"/>
    <property type="molecule type" value="Genomic_DNA"/>
</dbReference>
<keyword evidence="2" id="KW-0546">Nucleotide metabolism</keyword>
<accession>A0A0G1IWJ8</accession>
<gene>
    <name evidence="3" type="ORF">UW55_C0001G0049</name>
</gene>
<dbReference type="InterPro" id="IPR036157">
    <property type="entry name" value="dUTPase-like_sf"/>
</dbReference>
<dbReference type="SUPFAM" id="SSF51283">
    <property type="entry name" value="dUTPase-like"/>
    <property type="match status" value="1"/>
</dbReference>
<dbReference type="PANTHER" id="PTHR42680:SF3">
    <property type="entry name" value="DCTP DEAMINASE"/>
    <property type="match status" value="1"/>
</dbReference>
<dbReference type="GO" id="GO:0008829">
    <property type="term" value="F:dCTP deaminase activity"/>
    <property type="evidence" value="ECO:0007669"/>
    <property type="project" value="InterPro"/>
</dbReference>
<name>A0A0G1IWJ8_9BACT</name>
<evidence type="ECO:0000313" key="4">
    <source>
        <dbReference type="Proteomes" id="UP000033945"/>
    </source>
</evidence>
<evidence type="ECO:0000256" key="2">
    <source>
        <dbReference type="ARBA" id="ARBA00023080"/>
    </source>
</evidence>
<dbReference type="GO" id="GO:0006229">
    <property type="term" value="P:dUTP biosynthetic process"/>
    <property type="evidence" value="ECO:0007669"/>
    <property type="project" value="InterPro"/>
</dbReference>
<dbReference type="Gene3D" id="2.70.40.10">
    <property type="match status" value="1"/>
</dbReference>